<name>A0A6A6WQE8_9PLEO</name>
<sequence length="141" mass="15442">MAGAGRPTSLLISHLICYAATRKHAYSSTCSLATALPRSCLLRKEDRLPFSIVQVIPGTVIGPSELVTLAIQAYKQMNCMSKALLFAEAKLRYAFGFVHVKDCAAVYVKALDEVKLPSDKILDWFIAPVTTEAGKDRPAIW</sequence>
<evidence type="ECO:0000313" key="1">
    <source>
        <dbReference type="EMBL" id="KAF2786183.1"/>
    </source>
</evidence>
<keyword evidence="2" id="KW-1185">Reference proteome</keyword>
<dbReference type="Gene3D" id="3.40.50.720">
    <property type="entry name" value="NAD(P)-binding Rossmann-like Domain"/>
    <property type="match status" value="1"/>
</dbReference>
<dbReference type="Proteomes" id="UP000799757">
    <property type="component" value="Unassembled WGS sequence"/>
</dbReference>
<dbReference type="OrthoDB" id="2735536at2759"/>
<dbReference type="EMBL" id="MU002525">
    <property type="protein sequence ID" value="KAF2786183.1"/>
    <property type="molecule type" value="Genomic_DNA"/>
</dbReference>
<protein>
    <submittedName>
        <fullName evidence="1">Uncharacterized protein</fullName>
    </submittedName>
</protein>
<organism evidence="1 2">
    <name type="scientific">Melanomma pulvis-pyrius CBS 109.77</name>
    <dbReference type="NCBI Taxonomy" id="1314802"/>
    <lineage>
        <taxon>Eukaryota</taxon>
        <taxon>Fungi</taxon>
        <taxon>Dikarya</taxon>
        <taxon>Ascomycota</taxon>
        <taxon>Pezizomycotina</taxon>
        <taxon>Dothideomycetes</taxon>
        <taxon>Pleosporomycetidae</taxon>
        <taxon>Pleosporales</taxon>
        <taxon>Melanommataceae</taxon>
        <taxon>Melanomma</taxon>
    </lineage>
</organism>
<proteinExistence type="predicted"/>
<dbReference type="AlphaFoldDB" id="A0A6A6WQE8"/>
<reference evidence="1" key="1">
    <citation type="journal article" date="2020" name="Stud. Mycol.">
        <title>101 Dothideomycetes genomes: a test case for predicting lifestyles and emergence of pathogens.</title>
        <authorList>
            <person name="Haridas S."/>
            <person name="Albert R."/>
            <person name="Binder M."/>
            <person name="Bloem J."/>
            <person name="Labutti K."/>
            <person name="Salamov A."/>
            <person name="Andreopoulos B."/>
            <person name="Baker S."/>
            <person name="Barry K."/>
            <person name="Bills G."/>
            <person name="Bluhm B."/>
            <person name="Cannon C."/>
            <person name="Castanera R."/>
            <person name="Culley D."/>
            <person name="Daum C."/>
            <person name="Ezra D."/>
            <person name="Gonzalez J."/>
            <person name="Henrissat B."/>
            <person name="Kuo A."/>
            <person name="Liang C."/>
            <person name="Lipzen A."/>
            <person name="Lutzoni F."/>
            <person name="Magnuson J."/>
            <person name="Mondo S."/>
            <person name="Nolan M."/>
            <person name="Ohm R."/>
            <person name="Pangilinan J."/>
            <person name="Park H.-J."/>
            <person name="Ramirez L."/>
            <person name="Alfaro M."/>
            <person name="Sun H."/>
            <person name="Tritt A."/>
            <person name="Yoshinaga Y."/>
            <person name="Zwiers L.-H."/>
            <person name="Turgeon B."/>
            <person name="Goodwin S."/>
            <person name="Spatafora J."/>
            <person name="Crous P."/>
            <person name="Grigoriev I."/>
        </authorList>
    </citation>
    <scope>NUCLEOTIDE SEQUENCE</scope>
    <source>
        <strain evidence="1">CBS 109.77</strain>
    </source>
</reference>
<evidence type="ECO:0000313" key="2">
    <source>
        <dbReference type="Proteomes" id="UP000799757"/>
    </source>
</evidence>
<accession>A0A6A6WQE8</accession>
<gene>
    <name evidence="1" type="ORF">K505DRAFT_399803</name>
</gene>